<evidence type="ECO:0000313" key="5">
    <source>
        <dbReference type="Proteomes" id="UP000199545"/>
    </source>
</evidence>
<keyword evidence="2" id="KW-1133">Transmembrane helix</keyword>
<dbReference type="STRING" id="46223.SAMN05421852_101209"/>
<evidence type="ECO:0000256" key="3">
    <source>
        <dbReference type="SAM" id="SignalP"/>
    </source>
</evidence>
<keyword evidence="3" id="KW-0732">Signal</keyword>
<reference evidence="4 5" key="1">
    <citation type="submission" date="2016-10" db="EMBL/GenBank/DDBJ databases">
        <authorList>
            <person name="de Groot N.N."/>
        </authorList>
    </citation>
    <scope>NUCLEOTIDE SEQUENCE [LARGE SCALE GENOMIC DNA]</scope>
    <source>
        <strain evidence="4 5">DSM 44778</strain>
    </source>
</reference>
<feature type="transmembrane region" description="Helical" evidence="2">
    <location>
        <begin position="300"/>
        <end position="320"/>
    </location>
</feature>
<dbReference type="EMBL" id="FORR01000001">
    <property type="protein sequence ID" value="SFI63807.1"/>
    <property type="molecule type" value="Genomic_DNA"/>
</dbReference>
<protein>
    <submittedName>
        <fullName evidence="4">LPXTG-motif cell wall anchor domain-containing protein</fullName>
    </submittedName>
</protein>
<accession>A0A1I3JU66</accession>
<evidence type="ECO:0000256" key="1">
    <source>
        <dbReference type="SAM" id="MobiDB-lite"/>
    </source>
</evidence>
<gene>
    <name evidence="4" type="ORF">SAMN05421852_101209</name>
</gene>
<organism evidence="4 5">
    <name type="scientific">Thermoflavimicrobium dichotomicum</name>
    <dbReference type="NCBI Taxonomy" id="46223"/>
    <lineage>
        <taxon>Bacteria</taxon>
        <taxon>Bacillati</taxon>
        <taxon>Bacillota</taxon>
        <taxon>Bacilli</taxon>
        <taxon>Bacillales</taxon>
        <taxon>Thermoactinomycetaceae</taxon>
        <taxon>Thermoflavimicrobium</taxon>
    </lineage>
</organism>
<dbReference type="NCBIfam" id="TIGR01167">
    <property type="entry name" value="LPXTG_anchor"/>
    <property type="match status" value="1"/>
</dbReference>
<dbReference type="AlphaFoldDB" id="A0A1I3JU66"/>
<keyword evidence="2" id="KW-0812">Transmembrane</keyword>
<feature type="chain" id="PRO_5011676063" evidence="3">
    <location>
        <begin position="26"/>
        <end position="323"/>
    </location>
</feature>
<dbReference type="OrthoDB" id="9927093at2"/>
<name>A0A1I3JU66_9BACL</name>
<feature type="compositionally biased region" description="Low complexity" evidence="1">
    <location>
        <begin position="166"/>
        <end position="221"/>
    </location>
</feature>
<dbReference type="RefSeq" id="WP_093227197.1">
    <property type="nucleotide sequence ID" value="NZ_FORR01000001.1"/>
</dbReference>
<dbReference type="Proteomes" id="UP000199545">
    <property type="component" value="Unassembled WGS sequence"/>
</dbReference>
<keyword evidence="5" id="KW-1185">Reference proteome</keyword>
<sequence length="323" mass="34697">MRRLIGFFSAFVLLLLILPVNTASAEGGGEIKINNQTVKYDNDKLSEVSINLSYGTGEVTGFWQIKINNSSELVYESKSPENNITATLNVSNVAQADKYTAQIQFKENKNNQAGEKVLASKEHVLPGITIDYKNESGKHAITGTFKNVSKVDGKWKVELKSSQQGSATNNTDTSNDLSTTLQDDTNSNNNSNTTTTDGTSQNTTDNSSQNTTNGTTDQNQSPSQTTQAPKEGEATDISFTAEFENVPSGSYDTHVSFSGKLDDIDTELSNTKTMQITGSSTSTNDNTGNGAKLPNTATSYPNGIVTGIVLLALGAILFQFRRA</sequence>
<feature type="signal peptide" evidence="3">
    <location>
        <begin position="1"/>
        <end position="25"/>
    </location>
</feature>
<evidence type="ECO:0000256" key="2">
    <source>
        <dbReference type="SAM" id="Phobius"/>
    </source>
</evidence>
<evidence type="ECO:0000313" key="4">
    <source>
        <dbReference type="EMBL" id="SFI63807.1"/>
    </source>
</evidence>
<proteinExistence type="predicted"/>
<feature type="region of interest" description="Disordered" evidence="1">
    <location>
        <begin position="160"/>
        <end position="232"/>
    </location>
</feature>
<keyword evidence="2" id="KW-0472">Membrane</keyword>